<dbReference type="Proteomes" id="UP000008983">
    <property type="component" value="Unassembled WGS sequence"/>
</dbReference>
<keyword evidence="3" id="KW-1185">Reference proteome</keyword>
<organism evidence="2 3">
    <name type="scientific">Ichthyophthirius multifiliis</name>
    <name type="common">White spot disease agent</name>
    <name type="synonym">Ich</name>
    <dbReference type="NCBI Taxonomy" id="5932"/>
    <lineage>
        <taxon>Eukaryota</taxon>
        <taxon>Sar</taxon>
        <taxon>Alveolata</taxon>
        <taxon>Ciliophora</taxon>
        <taxon>Intramacronucleata</taxon>
        <taxon>Oligohymenophorea</taxon>
        <taxon>Hymenostomatida</taxon>
        <taxon>Ophryoglenina</taxon>
        <taxon>Ichthyophthirius</taxon>
    </lineage>
</organism>
<evidence type="ECO:0008006" key="4">
    <source>
        <dbReference type="Google" id="ProtNLM"/>
    </source>
</evidence>
<dbReference type="GeneID" id="14907522"/>
<keyword evidence="1" id="KW-0175">Coiled coil</keyword>
<name>G0QTS8_ICHMU</name>
<feature type="coiled-coil region" evidence="1">
    <location>
        <begin position="455"/>
        <end position="485"/>
    </location>
</feature>
<dbReference type="OrthoDB" id="16434at2759"/>
<accession>G0QTS8</accession>
<gene>
    <name evidence="2" type="ORF">IMG5_111130</name>
</gene>
<dbReference type="eggNOG" id="KOG1809">
    <property type="taxonomic scope" value="Eukaryota"/>
</dbReference>
<dbReference type="EMBL" id="GL983872">
    <property type="protein sequence ID" value="EGR31378.1"/>
    <property type="molecule type" value="Genomic_DNA"/>
</dbReference>
<reference evidence="2 3" key="1">
    <citation type="submission" date="2011-07" db="EMBL/GenBank/DDBJ databases">
        <authorList>
            <person name="Coyne R."/>
            <person name="Brami D."/>
            <person name="Johnson J."/>
            <person name="Hostetler J."/>
            <person name="Hannick L."/>
            <person name="Clark T."/>
            <person name="Cassidy-Hanley D."/>
            <person name="Inman J."/>
        </authorList>
    </citation>
    <scope>NUCLEOTIDE SEQUENCE [LARGE SCALE GENOMIC DNA]</scope>
    <source>
        <strain evidence="2 3">G5</strain>
    </source>
</reference>
<proteinExistence type="predicted"/>
<evidence type="ECO:0000313" key="3">
    <source>
        <dbReference type="Proteomes" id="UP000008983"/>
    </source>
</evidence>
<evidence type="ECO:0000256" key="1">
    <source>
        <dbReference type="SAM" id="Coils"/>
    </source>
</evidence>
<dbReference type="InParanoid" id="G0QTS8"/>
<dbReference type="RefSeq" id="XP_004034864.1">
    <property type="nucleotide sequence ID" value="XM_004034816.1"/>
</dbReference>
<protein>
    <recommendedName>
        <fullName evidence="4">Chorein N-terminal domain-containing protein</fullName>
    </recommendedName>
</protein>
<dbReference type="AlphaFoldDB" id="G0QTS8"/>
<sequence length="836" mass="101431">MFKIGSLNWASSFILSNVKLLQKQYINIFLNQILQPYFKGLNTQQVKVGLWEGIFCYITKQNFQYKIQNKKGSLELQNLELKPEIISNLSLQLLHSQINKIKIKIPWKNITKEVYFLKKVQIYKQKKGIQITIEGLQLTLKYQENQNQMSYEQIKEKMQKIKEETLKNYDEQQNITNDEKQQGYFAKKLNQALQNFSLKILDSQITYIYQINVNEIAKVHLKINEININELNNNRNQKDFKKGYFQKNIVINELLLFFDFYELPEFEYKNVKNQFINFFFIYINIQKFQKSEQFLNQSIISNQSYNSINQNDYTSEENLILKIQDIQSIVKFSYHNEFNIQIAINTKGIEIYFQQYQIRLLVKAIRSILNQRKDRPLIKPFQKRAQQWWIYLGNRVIEENKKFDKINIISILQKLKDLKYIKIYTIKQINKNLLNEVSNEFLNKYESNNSLSQIIWQRQIALEKLQEMNENLQQDDDLIQKQIAQKWFQNLNNNFMIKVKIYIFFDIKQIQLFNIQLKTLENQKLYQYINFNLLKYQNENQFLFDFKLQSLKIIIQENFLISDIKNLHNQVFLFKQELNSQKNLQKKVLNHLTNNFLSEFYLKNKQKIHNDQNKSKTQNKQKNKNKQLLKLEMDTFRLQYQKSNQQNILKFQFKSFLGFDQQKKNIHYNQFISIPKGFKFLIKRIKVKIEHQINIINNNIDIEIPEISFVLAKQFYERCKILVSLVYFKNEKQQENKFQYRDNLIFNKILQNYNYQNNKYNISVSLNRINFYFPQNYQIKSQILLLQLKNFKISKRDCDILEINEKVTEKEVNNLNFQKINKNQKENRYLTCFYQY</sequence>
<evidence type="ECO:0000313" key="2">
    <source>
        <dbReference type="EMBL" id="EGR31378.1"/>
    </source>
</evidence>